<dbReference type="GO" id="GO:0006397">
    <property type="term" value="P:mRNA processing"/>
    <property type="evidence" value="ECO:0007669"/>
    <property type="project" value="UniProtKB-KW"/>
</dbReference>
<proteinExistence type="predicted"/>
<dbReference type="EMBL" id="JAWWNJ010000106">
    <property type="protein sequence ID" value="KAK6992915.1"/>
    <property type="molecule type" value="Genomic_DNA"/>
</dbReference>
<evidence type="ECO:0000313" key="3">
    <source>
        <dbReference type="EMBL" id="KAK6992915.1"/>
    </source>
</evidence>
<feature type="compositionally biased region" description="Basic and acidic residues" evidence="2">
    <location>
        <begin position="151"/>
        <end position="167"/>
    </location>
</feature>
<dbReference type="AlphaFoldDB" id="A0AAV9ZVF8"/>
<comment type="caution">
    <text evidence="3">The sequence shown here is derived from an EMBL/GenBank/DDBJ whole genome shotgun (WGS) entry which is preliminary data.</text>
</comment>
<reference evidence="3 4" key="1">
    <citation type="journal article" date="2024" name="J Genomics">
        <title>Draft genome sequencing and assembly of Favolaschia claudopus CIRM-BRFM 2984 isolated from oak limbs.</title>
        <authorList>
            <person name="Navarro D."/>
            <person name="Drula E."/>
            <person name="Chaduli D."/>
            <person name="Cazenave R."/>
            <person name="Ahrendt S."/>
            <person name="Wang J."/>
            <person name="Lipzen A."/>
            <person name="Daum C."/>
            <person name="Barry K."/>
            <person name="Grigoriev I.V."/>
            <person name="Favel A."/>
            <person name="Rosso M.N."/>
            <person name="Martin F."/>
        </authorList>
    </citation>
    <scope>NUCLEOTIDE SEQUENCE [LARGE SCALE GENOMIC DNA]</scope>
    <source>
        <strain evidence="3 4">CIRM-BRFM 2984</strain>
    </source>
</reference>
<dbReference type="SUPFAM" id="SSF57756">
    <property type="entry name" value="Retrovirus zinc finger-like domains"/>
    <property type="match status" value="1"/>
</dbReference>
<feature type="region of interest" description="Disordered" evidence="2">
    <location>
        <begin position="141"/>
        <end position="167"/>
    </location>
</feature>
<dbReference type="GO" id="GO:0003676">
    <property type="term" value="F:nucleic acid binding"/>
    <property type="evidence" value="ECO:0007669"/>
    <property type="project" value="InterPro"/>
</dbReference>
<organism evidence="3 4">
    <name type="scientific">Favolaschia claudopus</name>
    <dbReference type="NCBI Taxonomy" id="2862362"/>
    <lineage>
        <taxon>Eukaryota</taxon>
        <taxon>Fungi</taxon>
        <taxon>Dikarya</taxon>
        <taxon>Basidiomycota</taxon>
        <taxon>Agaricomycotina</taxon>
        <taxon>Agaricomycetes</taxon>
        <taxon>Agaricomycetidae</taxon>
        <taxon>Agaricales</taxon>
        <taxon>Marasmiineae</taxon>
        <taxon>Mycenaceae</taxon>
        <taxon>Favolaschia</taxon>
    </lineage>
</organism>
<dbReference type="InterPro" id="IPR036875">
    <property type="entry name" value="Znf_CCHC_sf"/>
</dbReference>
<accession>A0AAV9ZVF8</accession>
<evidence type="ECO:0000313" key="4">
    <source>
        <dbReference type="Proteomes" id="UP001362999"/>
    </source>
</evidence>
<keyword evidence="4" id="KW-1185">Reference proteome</keyword>
<keyword evidence="1" id="KW-0507">mRNA processing</keyword>
<protein>
    <recommendedName>
        <fullName evidence="5">CCHC-type domain-containing protein</fullName>
    </recommendedName>
</protein>
<dbReference type="Proteomes" id="UP001362999">
    <property type="component" value="Unassembled WGS sequence"/>
</dbReference>
<evidence type="ECO:0000256" key="2">
    <source>
        <dbReference type="SAM" id="MobiDB-lite"/>
    </source>
</evidence>
<evidence type="ECO:0000256" key="1">
    <source>
        <dbReference type="ARBA" id="ARBA00022664"/>
    </source>
</evidence>
<gene>
    <name evidence="3" type="ORF">R3P38DRAFT_2801772</name>
</gene>
<name>A0AAV9ZVF8_9AGAR</name>
<evidence type="ECO:0008006" key="5">
    <source>
        <dbReference type="Google" id="ProtNLM"/>
    </source>
</evidence>
<dbReference type="GO" id="GO:0008270">
    <property type="term" value="F:zinc ion binding"/>
    <property type="evidence" value="ECO:0007669"/>
    <property type="project" value="InterPro"/>
</dbReference>
<sequence length="167" mass="18119">MHISRLLCAPPPEKAATRGTSDDLQLQAIPDASVDKESDAQTGTSACYSVLIPEAYHTDSDNGYGDSKSSQEEGSTKTVRCGFCKKRGHYRKTCPVSLASTPVYYPAKAKVDLPTCGVQIEAYAEEKATTARPAPIVVRDGSRRQTRRMKGLKEGTADDHIEGSRVR</sequence>